<evidence type="ECO:0000256" key="1">
    <source>
        <dbReference type="SAM" id="MobiDB-lite"/>
    </source>
</evidence>
<dbReference type="AlphaFoldDB" id="A0A699T5N9"/>
<evidence type="ECO:0000313" key="2">
    <source>
        <dbReference type="EMBL" id="GFD04729.1"/>
    </source>
</evidence>
<protein>
    <submittedName>
        <fullName evidence="2">Uncharacterized protein</fullName>
    </submittedName>
</protein>
<organism evidence="2">
    <name type="scientific">Tanacetum cinerariifolium</name>
    <name type="common">Dalmatian daisy</name>
    <name type="synonym">Chrysanthemum cinerariifolium</name>
    <dbReference type="NCBI Taxonomy" id="118510"/>
    <lineage>
        <taxon>Eukaryota</taxon>
        <taxon>Viridiplantae</taxon>
        <taxon>Streptophyta</taxon>
        <taxon>Embryophyta</taxon>
        <taxon>Tracheophyta</taxon>
        <taxon>Spermatophyta</taxon>
        <taxon>Magnoliopsida</taxon>
        <taxon>eudicotyledons</taxon>
        <taxon>Gunneridae</taxon>
        <taxon>Pentapetalae</taxon>
        <taxon>asterids</taxon>
        <taxon>campanulids</taxon>
        <taxon>Asterales</taxon>
        <taxon>Asteraceae</taxon>
        <taxon>Asteroideae</taxon>
        <taxon>Anthemideae</taxon>
        <taxon>Anthemidinae</taxon>
        <taxon>Tanacetum</taxon>
    </lineage>
</organism>
<feature type="region of interest" description="Disordered" evidence="1">
    <location>
        <begin position="16"/>
        <end position="35"/>
    </location>
</feature>
<feature type="non-terminal residue" evidence="2">
    <location>
        <position position="1"/>
    </location>
</feature>
<sequence length="35" mass="3863">RRCAKAAKNASSFFDVEAVVDDSEDDEEEEEAENG</sequence>
<gene>
    <name evidence="2" type="ORF">Tci_876698</name>
</gene>
<comment type="caution">
    <text evidence="2">The sequence shown here is derived from an EMBL/GenBank/DDBJ whole genome shotgun (WGS) entry which is preliminary data.</text>
</comment>
<feature type="compositionally biased region" description="Acidic residues" evidence="1">
    <location>
        <begin position="18"/>
        <end position="35"/>
    </location>
</feature>
<dbReference type="EMBL" id="BKCJ011213707">
    <property type="protein sequence ID" value="GFD04729.1"/>
    <property type="molecule type" value="Genomic_DNA"/>
</dbReference>
<accession>A0A699T5N9</accession>
<proteinExistence type="predicted"/>
<reference evidence="2" key="1">
    <citation type="journal article" date="2019" name="Sci. Rep.">
        <title>Draft genome of Tanacetum cinerariifolium, the natural source of mosquito coil.</title>
        <authorList>
            <person name="Yamashiro T."/>
            <person name="Shiraishi A."/>
            <person name="Satake H."/>
            <person name="Nakayama K."/>
        </authorList>
    </citation>
    <scope>NUCLEOTIDE SEQUENCE</scope>
</reference>
<name>A0A699T5N9_TANCI</name>